<evidence type="ECO:0000256" key="1">
    <source>
        <dbReference type="ARBA" id="ARBA00001946"/>
    </source>
</evidence>
<dbReference type="GO" id="GO:0046872">
    <property type="term" value="F:metal ion binding"/>
    <property type="evidence" value="ECO:0007669"/>
    <property type="project" value="UniProtKB-KW"/>
</dbReference>
<keyword evidence="9" id="KW-0067">ATP-binding</keyword>
<keyword evidence="8" id="KW-0418">Kinase</keyword>
<dbReference type="Gene3D" id="1.10.510.10">
    <property type="entry name" value="Transferase(Phosphotransferase) domain 1"/>
    <property type="match status" value="1"/>
</dbReference>
<evidence type="ECO:0000256" key="7">
    <source>
        <dbReference type="ARBA" id="ARBA00022741"/>
    </source>
</evidence>
<comment type="catalytic activity">
    <reaction evidence="12">
        <text>L-threonyl-[protein] + ATP = O-phospho-L-threonyl-[protein] + ADP + H(+)</text>
        <dbReference type="Rhea" id="RHEA:46608"/>
        <dbReference type="Rhea" id="RHEA-COMP:11060"/>
        <dbReference type="Rhea" id="RHEA-COMP:11605"/>
        <dbReference type="ChEBI" id="CHEBI:15378"/>
        <dbReference type="ChEBI" id="CHEBI:30013"/>
        <dbReference type="ChEBI" id="CHEBI:30616"/>
        <dbReference type="ChEBI" id="CHEBI:61977"/>
        <dbReference type="ChEBI" id="CHEBI:456216"/>
        <dbReference type="EC" id="2.7.11.1"/>
    </reaction>
</comment>
<dbReference type="FunFam" id="3.30.200.20:FF:000003">
    <property type="entry name" value="Non-specific serine/threonine protein kinase"/>
    <property type="match status" value="1"/>
</dbReference>
<evidence type="ECO:0000256" key="13">
    <source>
        <dbReference type="ARBA" id="ARBA00048679"/>
    </source>
</evidence>
<evidence type="ECO:0000256" key="14">
    <source>
        <dbReference type="SAM" id="MobiDB-lite"/>
    </source>
</evidence>
<dbReference type="CDD" id="cd14340">
    <property type="entry name" value="UBA_BRSK"/>
    <property type="match status" value="1"/>
</dbReference>
<reference evidence="17 18" key="1">
    <citation type="submission" date="2024-05" db="EMBL/GenBank/DDBJ databases">
        <authorList>
            <person name="Wallberg A."/>
        </authorList>
    </citation>
    <scope>NUCLEOTIDE SEQUENCE [LARGE SCALE GENOMIC DNA]</scope>
</reference>
<evidence type="ECO:0000256" key="8">
    <source>
        <dbReference type="ARBA" id="ARBA00022777"/>
    </source>
</evidence>
<dbReference type="Pfam" id="PF21115">
    <property type="entry name" value="UBA_BRSK"/>
    <property type="match status" value="1"/>
</dbReference>
<evidence type="ECO:0000256" key="10">
    <source>
        <dbReference type="ARBA" id="ARBA00022842"/>
    </source>
</evidence>
<evidence type="ECO:0000256" key="11">
    <source>
        <dbReference type="ARBA" id="ARBA00022902"/>
    </source>
</evidence>
<keyword evidence="5" id="KW-0808">Transferase</keyword>
<dbReference type="GO" id="GO:0005737">
    <property type="term" value="C:cytoplasm"/>
    <property type="evidence" value="ECO:0007669"/>
    <property type="project" value="TreeGrafter"/>
</dbReference>
<gene>
    <name evidence="17" type="ORF">MNOR_LOCUS12990</name>
</gene>
<keyword evidence="7" id="KW-0547">Nucleotide-binding</keyword>
<feature type="compositionally biased region" description="Basic residues" evidence="14">
    <location>
        <begin position="446"/>
        <end position="459"/>
    </location>
</feature>
<feature type="domain" description="UBA" evidence="16">
    <location>
        <begin position="305"/>
        <end position="347"/>
    </location>
</feature>
<dbReference type="PANTHER" id="PTHR24346">
    <property type="entry name" value="MAP/MICROTUBULE AFFINITY-REGULATING KINASE"/>
    <property type="match status" value="1"/>
</dbReference>
<dbReference type="GO" id="GO:0004674">
    <property type="term" value="F:protein serine/threonine kinase activity"/>
    <property type="evidence" value="ECO:0007669"/>
    <property type="project" value="UniProtKB-KW"/>
</dbReference>
<feature type="region of interest" description="Disordered" evidence="14">
    <location>
        <begin position="363"/>
        <end position="382"/>
    </location>
</feature>
<proteinExistence type="inferred from homology"/>
<evidence type="ECO:0000256" key="9">
    <source>
        <dbReference type="ARBA" id="ARBA00022840"/>
    </source>
</evidence>
<keyword evidence="18" id="KW-1185">Reference proteome</keyword>
<keyword evidence="10" id="KW-0460">Magnesium</keyword>
<accession>A0AAV2QLC1</accession>
<dbReference type="EMBL" id="CAXKWB010007283">
    <property type="protein sequence ID" value="CAL4086405.1"/>
    <property type="molecule type" value="Genomic_DNA"/>
</dbReference>
<comment type="similarity">
    <text evidence="2">Belongs to the protein kinase superfamily. CAMK Ser/Thr protein kinase family. SNF1 subfamily.</text>
</comment>
<dbReference type="GO" id="GO:0035556">
    <property type="term" value="P:intracellular signal transduction"/>
    <property type="evidence" value="ECO:0007669"/>
    <property type="project" value="TreeGrafter"/>
</dbReference>
<feature type="region of interest" description="Disordered" evidence="14">
    <location>
        <begin position="388"/>
        <end position="503"/>
    </location>
</feature>
<feature type="compositionally biased region" description="Low complexity" evidence="14">
    <location>
        <begin position="420"/>
        <end position="433"/>
    </location>
</feature>
<dbReference type="EC" id="2.7.11.1" evidence="3"/>
<evidence type="ECO:0000256" key="3">
    <source>
        <dbReference type="ARBA" id="ARBA00012513"/>
    </source>
</evidence>
<dbReference type="SUPFAM" id="SSF56112">
    <property type="entry name" value="Protein kinase-like (PK-like)"/>
    <property type="match status" value="1"/>
</dbReference>
<feature type="compositionally biased region" description="Low complexity" evidence="14">
    <location>
        <begin position="460"/>
        <end position="491"/>
    </location>
</feature>
<evidence type="ECO:0000256" key="12">
    <source>
        <dbReference type="ARBA" id="ARBA00047899"/>
    </source>
</evidence>
<dbReference type="PROSITE" id="PS50030">
    <property type="entry name" value="UBA"/>
    <property type="match status" value="1"/>
</dbReference>
<dbReference type="Proteomes" id="UP001497623">
    <property type="component" value="Unassembled WGS sequence"/>
</dbReference>
<comment type="cofactor">
    <cofactor evidence="1">
        <name>Mg(2+)</name>
        <dbReference type="ChEBI" id="CHEBI:18420"/>
    </cofactor>
</comment>
<dbReference type="PROSITE" id="PS50011">
    <property type="entry name" value="PROTEIN_KINASE_DOM"/>
    <property type="match status" value="1"/>
</dbReference>
<dbReference type="FunFam" id="1.10.510.10:FF:000064">
    <property type="entry name" value="BR serine/threonine-protein kinase 2"/>
    <property type="match status" value="1"/>
</dbReference>
<dbReference type="GO" id="GO:0007399">
    <property type="term" value="P:nervous system development"/>
    <property type="evidence" value="ECO:0007669"/>
    <property type="project" value="UniProtKB-KW"/>
</dbReference>
<keyword evidence="11" id="KW-0524">Neurogenesis</keyword>
<evidence type="ECO:0000256" key="6">
    <source>
        <dbReference type="ARBA" id="ARBA00022723"/>
    </source>
</evidence>
<dbReference type="Pfam" id="PF21122">
    <property type="entry name" value="KA1_BRSK"/>
    <property type="match status" value="1"/>
</dbReference>
<dbReference type="InterPro" id="IPR000719">
    <property type="entry name" value="Prot_kinase_dom"/>
</dbReference>
<dbReference type="PANTHER" id="PTHR24346:SF36">
    <property type="entry name" value="SERINE_THREONINE-PROTEIN KINASE BRSK1 ISOFORM X1-RELATED"/>
    <property type="match status" value="1"/>
</dbReference>
<evidence type="ECO:0000313" key="18">
    <source>
        <dbReference type="Proteomes" id="UP001497623"/>
    </source>
</evidence>
<dbReference type="GO" id="GO:0005524">
    <property type="term" value="F:ATP binding"/>
    <property type="evidence" value="ECO:0007669"/>
    <property type="project" value="UniProtKB-KW"/>
</dbReference>
<evidence type="ECO:0000259" key="15">
    <source>
        <dbReference type="PROSITE" id="PS50011"/>
    </source>
</evidence>
<dbReference type="PROSITE" id="PS00108">
    <property type="entry name" value="PROTEIN_KINASE_ST"/>
    <property type="match status" value="1"/>
</dbReference>
<dbReference type="CDD" id="cd14081">
    <property type="entry name" value="STKc_BRSK1_2"/>
    <property type="match status" value="1"/>
</dbReference>
<name>A0AAV2QLC1_MEGNR</name>
<evidence type="ECO:0000313" key="17">
    <source>
        <dbReference type="EMBL" id="CAL4086405.1"/>
    </source>
</evidence>
<evidence type="ECO:0000256" key="4">
    <source>
        <dbReference type="ARBA" id="ARBA00022527"/>
    </source>
</evidence>
<feature type="domain" description="Protein kinase" evidence="15">
    <location>
        <begin position="26"/>
        <end position="277"/>
    </location>
</feature>
<dbReference type="Pfam" id="PF00069">
    <property type="entry name" value="Pkinase"/>
    <property type="match status" value="1"/>
</dbReference>
<comment type="catalytic activity">
    <reaction evidence="13">
        <text>L-seryl-[protein] + ATP = O-phospho-L-seryl-[protein] + ADP + H(+)</text>
        <dbReference type="Rhea" id="RHEA:17989"/>
        <dbReference type="Rhea" id="RHEA-COMP:9863"/>
        <dbReference type="Rhea" id="RHEA-COMP:11604"/>
        <dbReference type="ChEBI" id="CHEBI:15378"/>
        <dbReference type="ChEBI" id="CHEBI:29999"/>
        <dbReference type="ChEBI" id="CHEBI:30616"/>
        <dbReference type="ChEBI" id="CHEBI:83421"/>
        <dbReference type="ChEBI" id="CHEBI:456216"/>
        <dbReference type="EC" id="2.7.11.1"/>
    </reaction>
</comment>
<keyword evidence="6" id="KW-0479">Metal-binding</keyword>
<evidence type="ECO:0000256" key="5">
    <source>
        <dbReference type="ARBA" id="ARBA00022679"/>
    </source>
</evidence>
<keyword evidence="4" id="KW-0723">Serine/threonine-protein kinase</keyword>
<feature type="compositionally biased region" description="Basic and acidic residues" evidence="14">
    <location>
        <begin position="363"/>
        <end position="378"/>
    </location>
</feature>
<dbReference type="InterPro" id="IPR011009">
    <property type="entry name" value="Kinase-like_dom_sf"/>
</dbReference>
<dbReference type="InterPro" id="IPR015940">
    <property type="entry name" value="UBA"/>
</dbReference>
<feature type="non-terminal residue" evidence="17">
    <location>
        <position position="735"/>
    </location>
</feature>
<evidence type="ECO:0000259" key="16">
    <source>
        <dbReference type="PROSITE" id="PS50030"/>
    </source>
</evidence>
<dbReference type="InterPro" id="IPR008271">
    <property type="entry name" value="Ser/Thr_kinase_AS"/>
</dbReference>
<comment type="caution">
    <text evidence="17">The sequence shown here is derived from an EMBL/GenBank/DDBJ whole genome shotgun (WGS) entry which is preliminary data.</text>
</comment>
<organism evidence="17 18">
    <name type="scientific">Meganyctiphanes norvegica</name>
    <name type="common">Northern krill</name>
    <name type="synonym">Thysanopoda norvegica</name>
    <dbReference type="NCBI Taxonomy" id="48144"/>
    <lineage>
        <taxon>Eukaryota</taxon>
        <taxon>Metazoa</taxon>
        <taxon>Ecdysozoa</taxon>
        <taxon>Arthropoda</taxon>
        <taxon>Crustacea</taxon>
        <taxon>Multicrustacea</taxon>
        <taxon>Malacostraca</taxon>
        <taxon>Eumalacostraca</taxon>
        <taxon>Eucarida</taxon>
        <taxon>Euphausiacea</taxon>
        <taxon>Euphausiidae</taxon>
        <taxon>Meganyctiphanes</taxon>
    </lineage>
</organism>
<dbReference type="AlphaFoldDB" id="A0AAV2QLC1"/>
<sequence>MEAILKNGIHLQISGYYLNKNSYRKMVLGKSPGQVETCLVKMGVQCVSGKRVAIKIINREKLSESVLQKVEREIAIMKLIEHPHVLGLFDVYENKKYLYLVLEHVSGGELFDYLVKKGRLTPKEARRFFRQIISALDFCHSHSICHRDLKPENLLLDEKNNIRIADFGMASLQPDGSMLETSCGSPHYACPEVIRGEKYDGRRADVWSCGVILYALLVGALPFDDDNLRQLLEKVKRGVFHIPHFVPPDCQDLLRGMIEVSPEKRLTLSDINKHSWVIAGGKGELELEKPMMEVVQTHIIPAKDSIDPDVIKNMASLGCFKDKDKVMQELLEPAHNTEKVIYFLLLDRKRRKPSAEDDNEIIHRFRSESADPPRKRVDTCTVNGTMSHFDRLAEGSPITPRRHLTHQSSHTLPASRRRSGNNNSSSSPLHSNNVTPTSSPLGSPRTPRHHRNSHYHHHSPSSPVASIKTSTDTSTSSTNTPVTSSNISSSIEDGGTPSAPGSPYTAPYWKSRLNTIKNSFLGSPRFHRRKLQVPGEEVHLTPESSPELTKKSWFGSLMSTERDETYTILIKDKALATIKADLIHAFLSVAELSHSVTSPMSFRVEYKRGSGGPAVFQRHVRFQVDITPVCPPHDPNPLYAINFILLSGIHRTHFHISTQASCDCVPASEREGKKFRTILSGCLASLCNTFDIMLTHLHVSKMQLKDLDLKIELGQQNPRILEVARGDTRDLTSCI</sequence>
<evidence type="ECO:0000256" key="2">
    <source>
        <dbReference type="ARBA" id="ARBA00006234"/>
    </source>
</evidence>
<dbReference type="SMART" id="SM00220">
    <property type="entry name" value="S_TKc"/>
    <property type="match status" value="1"/>
</dbReference>
<protein>
    <recommendedName>
        <fullName evidence="3">non-specific serine/threonine protein kinase</fullName>
        <ecNumber evidence="3">2.7.11.1</ecNumber>
    </recommendedName>
</protein>
<dbReference type="InterPro" id="IPR048622">
    <property type="entry name" value="BRSK1_2-like_UBA"/>
</dbReference>